<reference evidence="4" key="1">
    <citation type="submission" date="2016-11" db="UniProtKB">
        <authorList>
            <consortium name="WormBaseParasite"/>
        </authorList>
    </citation>
    <scope>IDENTIFICATION</scope>
</reference>
<name>A0A1I8F974_9PLAT</name>
<dbReference type="Proteomes" id="UP000095280">
    <property type="component" value="Unplaced"/>
</dbReference>
<keyword evidence="3" id="KW-1185">Reference proteome</keyword>
<keyword evidence="2" id="KW-1133">Transmembrane helix</keyword>
<evidence type="ECO:0000256" key="2">
    <source>
        <dbReference type="SAM" id="Phobius"/>
    </source>
</evidence>
<sequence>NEPFFRLPQPPFFLGPRAMLATAAFGIVVAVSGLIVVAMELGRGGALLRRAPRLPTAAGQQQPELARAYGNEHPDQQAPVLWGSTADRTQLQPSQSSEQSCSPSWTTRSLLSRPVVTRTSLPAVASGARPAVLAGASRRDDDYMYCLMAVNSALLVSFSTLEMAPYCEAVVQRAACYLHENSIETGYRERDSESNRKCLTQPAYSTGLPPPPPPPPPRPPQLPELQRRLHRDIAVRAAESAEYLEGYLAGRMRQALATHSPWDFEHRDEGDGGAESVDTGATALGGACCSLGRLPSALSSATTKPGRRRGRERRRQRLRLASGDSATGSAASDADFRMGFMAGLADSLAEPGSPRLRLRTACCIQLGSAASG</sequence>
<feature type="compositionally biased region" description="Basic and acidic residues" evidence="1">
    <location>
        <begin position="186"/>
        <end position="196"/>
    </location>
</feature>
<protein>
    <submittedName>
        <fullName evidence="4">Transmembrane protein</fullName>
    </submittedName>
</protein>
<feature type="compositionally biased region" description="Low complexity" evidence="1">
    <location>
        <begin position="319"/>
        <end position="330"/>
    </location>
</feature>
<keyword evidence="2" id="KW-0472">Membrane</keyword>
<keyword evidence="2" id="KW-0812">Transmembrane</keyword>
<feature type="compositionally biased region" description="Pro residues" evidence="1">
    <location>
        <begin position="208"/>
        <end position="222"/>
    </location>
</feature>
<dbReference type="WBParaSite" id="maker-unitig_24024-snap-gene-0.3-mRNA-1">
    <property type="protein sequence ID" value="maker-unitig_24024-snap-gene-0.3-mRNA-1"/>
    <property type="gene ID" value="maker-unitig_24024-snap-gene-0.3"/>
</dbReference>
<proteinExistence type="predicted"/>
<evidence type="ECO:0000313" key="3">
    <source>
        <dbReference type="Proteomes" id="UP000095280"/>
    </source>
</evidence>
<feature type="region of interest" description="Disordered" evidence="1">
    <location>
        <begin position="186"/>
        <end position="223"/>
    </location>
</feature>
<dbReference type="AlphaFoldDB" id="A0A1I8F974"/>
<accession>A0A1I8F974</accession>
<organism evidence="3 4">
    <name type="scientific">Macrostomum lignano</name>
    <dbReference type="NCBI Taxonomy" id="282301"/>
    <lineage>
        <taxon>Eukaryota</taxon>
        <taxon>Metazoa</taxon>
        <taxon>Spiralia</taxon>
        <taxon>Lophotrochozoa</taxon>
        <taxon>Platyhelminthes</taxon>
        <taxon>Rhabditophora</taxon>
        <taxon>Macrostomorpha</taxon>
        <taxon>Macrostomida</taxon>
        <taxon>Macrostomidae</taxon>
        <taxon>Macrostomum</taxon>
    </lineage>
</organism>
<feature type="compositionally biased region" description="Basic residues" evidence="1">
    <location>
        <begin position="305"/>
        <end position="318"/>
    </location>
</feature>
<feature type="transmembrane region" description="Helical" evidence="2">
    <location>
        <begin position="20"/>
        <end position="41"/>
    </location>
</feature>
<evidence type="ECO:0000313" key="4">
    <source>
        <dbReference type="WBParaSite" id="maker-unitig_24024-snap-gene-0.3-mRNA-1"/>
    </source>
</evidence>
<evidence type="ECO:0000256" key="1">
    <source>
        <dbReference type="SAM" id="MobiDB-lite"/>
    </source>
</evidence>
<feature type="region of interest" description="Disordered" evidence="1">
    <location>
        <begin position="298"/>
        <end position="330"/>
    </location>
</feature>